<accession>A0ABU1XHY5</accession>
<gene>
    <name evidence="2" type="ORF">J2W56_003904</name>
</gene>
<organism evidence="2 3">
    <name type="scientific">Nocardia kruczakiae</name>
    <dbReference type="NCBI Taxonomy" id="261477"/>
    <lineage>
        <taxon>Bacteria</taxon>
        <taxon>Bacillati</taxon>
        <taxon>Actinomycetota</taxon>
        <taxon>Actinomycetes</taxon>
        <taxon>Mycobacteriales</taxon>
        <taxon>Nocardiaceae</taxon>
        <taxon>Nocardia</taxon>
    </lineage>
</organism>
<reference evidence="2 3" key="1">
    <citation type="submission" date="2023-07" db="EMBL/GenBank/DDBJ databases">
        <title>Sorghum-associated microbial communities from plants grown in Nebraska, USA.</title>
        <authorList>
            <person name="Schachtman D."/>
        </authorList>
    </citation>
    <scope>NUCLEOTIDE SEQUENCE [LARGE SCALE GENOMIC DNA]</scope>
    <source>
        <strain evidence="2 3">4272</strain>
    </source>
</reference>
<feature type="region of interest" description="Disordered" evidence="1">
    <location>
        <begin position="1"/>
        <end position="51"/>
    </location>
</feature>
<evidence type="ECO:0000313" key="2">
    <source>
        <dbReference type="EMBL" id="MDR7170153.1"/>
    </source>
</evidence>
<evidence type="ECO:0000313" key="3">
    <source>
        <dbReference type="Proteomes" id="UP001251217"/>
    </source>
</evidence>
<protein>
    <recommendedName>
        <fullName evidence="4">Nucleotide exchange factor GrpE</fullName>
    </recommendedName>
</protein>
<feature type="compositionally biased region" description="Basic and acidic residues" evidence="1">
    <location>
        <begin position="1"/>
        <end position="13"/>
    </location>
</feature>
<sequence length="51" mass="5527">MNHPENTDAHTDAEQNDQETQGKRTVDAPPETSGKLAGPGPARDRKEDPDT</sequence>
<evidence type="ECO:0000256" key="1">
    <source>
        <dbReference type="SAM" id="MobiDB-lite"/>
    </source>
</evidence>
<name>A0ABU1XHY5_9NOCA</name>
<proteinExistence type="predicted"/>
<dbReference type="EMBL" id="JAVDWW010000006">
    <property type="protein sequence ID" value="MDR7170153.1"/>
    <property type="molecule type" value="Genomic_DNA"/>
</dbReference>
<dbReference type="Proteomes" id="UP001251217">
    <property type="component" value="Unassembled WGS sequence"/>
</dbReference>
<keyword evidence="3" id="KW-1185">Reference proteome</keyword>
<feature type="compositionally biased region" description="Basic and acidic residues" evidence="1">
    <location>
        <begin position="42"/>
        <end position="51"/>
    </location>
</feature>
<dbReference type="RefSeq" id="WP_157104201.1">
    <property type="nucleotide sequence ID" value="NZ_JAVDWW010000006.1"/>
</dbReference>
<evidence type="ECO:0008006" key="4">
    <source>
        <dbReference type="Google" id="ProtNLM"/>
    </source>
</evidence>
<comment type="caution">
    <text evidence="2">The sequence shown here is derived from an EMBL/GenBank/DDBJ whole genome shotgun (WGS) entry which is preliminary data.</text>
</comment>